<dbReference type="PATRIC" id="fig|795797.18.peg.1490"/>
<sequence length="73" mass="8338">MDYITLHCTDCDWTASTDDGYGRVKVSRLAIEHHCHSGHTVVSDDHADSPQESICPSRRRLDHFERLMAETQP</sequence>
<reference evidence="2 4" key="2">
    <citation type="journal article" date="2014" name="PLoS Genet.">
        <title>Phylogenetically driven sequencing of extremely halophilic archaea reveals strategies for static and dynamic osmo-response.</title>
        <authorList>
            <person name="Becker E.A."/>
            <person name="Seitzer P.M."/>
            <person name="Tritt A."/>
            <person name="Larsen D."/>
            <person name="Krusor M."/>
            <person name="Yao A.I."/>
            <person name="Wu D."/>
            <person name="Madern D."/>
            <person name="Eisen J.A."/>
            <person name="Darling A.E."/>
            <person name="Facciotti M.T."/>
        </authorList>
    </citation>
    <scope>NUCLEOTIDE SEQUENCE [LARGE SCALE GENOMIC DNA]</scope>
    <source>
        <strain evidence="2">B3</strain>
        <strain evidence="4">DSM 18796 / CECT 7217 / JCM 14584 / KCTC 4019 / B3</strain>
    </source>
</reference>
<dbReference type="GeneID" id="9419301"/>
<reference evidence="1 3" key="1">
    <citation type="journal article" date="2010" name="J. Bacteriol.">
        <title>Complete genome sequence of Halalkalicoccus jeotgali B3(T), an extremely halophilic archaeon.</title>
        <authorList>
            <person name="Roh S.W."/>
            <person name="Nam Y.D."/>
            <person name="Nam S.H."/>
            <person name="Choi S.H."/>
            <person name="Park H.S."/>
            <person name="Bae J.W."/>
        </authorList>
    </citation>
    <scope>NUCLEOTIDE SEQUENCE [LARGE SCALE GENOMIC DNA]</scope>
    <source>
        <strain evidence="1">B3</strain>
        <strain evidence="3">DSM 18796 / CECT 7217 / JCM 14584 / KCTC 4019 / B3</strain>
    </source>
</reference>
<dbReference type="OrthoDB" id="176261at2157"/>
<dbReference type="AlphaFoldDB" id="D8J2C9"/>
<keyword evidence="4" id="KW-1185">Reference proteome</keyword>
<name>D8J2C9_HALJB</name>
<dbReference type="KEGG" id="hje:HacjB3_07505"/>
<dbReference type="Proteomes" id="UP000011645">
    <property type="component" value="Unassembled WGS sequence"/>
</dbReference>
<gene>
    <name evidence="1" type="ordered locus">HacjB3_07505</name>
    <name evidence="2" type="ORF">C497_05912</name>
</gene>
<proteinExistence type="predicted"/>
<evidence type="ECO:0000313" key="2">
    <source>
        <dbReference type="EMBL" id="ELY39468.1"/>
    </source>
</evidence>
<dbReference type="eggNOG" id="arCOG10746">
    <property type="taxonomic scope" value="Archaea"/>
</dbReference>
<evidence type="ECO:0000313" key="1">
    <source>
        <dbReference type="EMBL" id="ADJ14886.1"/>
    </source>
</evidence>
<dbReference type="EMBL" id="CP002062">
    <property type="protein sequence ID" value="ADJ14886.1"/>
    <property type="molecule type" value="Genomic_DNA"/>
</dbReference>
<dbReference type="EMBL" id="AOHV01000015">
    <property type="protein sequence ID" value="ELY39468.1"/>
    <property type="molecule type" value="Genomic_DNA"/>
</dbReference>
<dbReference type="Proteomes" id="UP000000390">
    <property type="component" value="Chromosome"/>
</dbReference>
<evidence type="ECO:0000313" key="4">
    <source>
        <dbReference type="Proteomes" id="UP000011645"/>
    </source>
</evidence>
<dbReference type="RefSeq" id="WP_008415206.1">
    <property type="nucleotide sequence ID" value="NC_014297.1"/>
</dbReference>
<organism evidence="1 3">
    <name type="scientific">Halalkalicoccus jeotgali (strain DSM 18796 / CECT 7217 / JCM 14584 / KCTC 4019 / B3)</name>
    <dbReference type="NCBI Taxonomy" id="795797"/>
    <lineage>
        <taxon>Archaea</taxon>
        <taxon>Methanobacteriati</taxon>
        <taxon>Methanobacteriota</taxon>
        <taxon>Stenosarchaea group</taxon>
        <taxon>Halobacteria</taxon>
        <taxon>Halobacteriales</taxon>
        <taxon>Halococcaceae</taxon>
        <taxon>Halalkalicoccus</taxon>
    </lineage>
</organism>
<accession>D8J2C9</accession>
<dbReference type="HOGENOM" id="CLU_2695619_0_0_2"/>
<evidence type="ECO:0000313" key="3">
    <source>
        <dbReference type="Proteomes" id="UP000000390"/>
    </source>
</evidence>
<protein>
    <submittedName>
        <fullName evidence="1">Uncharacterized protein</fullName>
    </submittedName>
</protein>